<gene>
    <name evidence="3" type="ORF">V2V91_13955</name>
</gene>
<dbReference type="Proteomes" id="UP001351900">
    <property type="component" value="Unassembled WGS sequence"/>
</dbReference>
<dbReference type="InterPro" id="IPR023374">
    <property type="entry name" value="AttH-like_dom_sf"/>
</dbReference>
<organism evidence="3 4">
    <name type="scientific">Microbacterium schleiferi</name>
    <dbReference type="NCBI Taxonomy" id="69362"/>
    <lineage>
        <taxon>Bacteria</taxon>
        <taxon>Bacillati</taxon>
        <taxon>Actinomycetota</taxon>
        <taxon>Actinomycetes</taxon>
        <taxon>Micrococcales</taxon>
        <taxon>Microbacteriaceae</taxon>
        <taxon>Microbacterium</taxon>
    </lineage>
</organism>
<feature type="compositionally biased region" description="Pro residues" evidence="1">
    <location>
        <begin position="88"/>
        <end position="104"/>
    </location>
</feature>
<keyword evidence="4" id="KW-1185">Reference proteome</keyword>
<accession>A0ABU7VB23</accession>
<evidence type="ECO:0000256" key="2">
    <source>
        <dbReference type="SAM" id="SignalP"/>
    </source>
</evidence>
<protein>
    <submittedName>
        <fullName evidence="3">Lipocalin family protein</fullName>
    </submittedName>
</protein>
<feature type="region of interest" description="Disordered" evidence="1">
    <location>
        <begin position="26"/>
        <end position="117"/>
    </location>
</feature>
<dbReference type="EMBL" id="JAZHOV010000009">
    <property type="protein sequence ID" value="MEF2256226.1"/>
    <property type="molecule type" value="Genomic_DNA"/>
</dbReference>
<proteinExistence type="predicted"/>
<evidence type="ECO:0000256" key="1">
    <source>
        <dbReference type="SAM" id="MobiDB-lite"/>
    </source>
</evidence>
<name>A0ABU7VB23_9MICO</name>
<evidence type="ECO:0000313" key="4">
    <source>
        <dbReference type="Proteomes" id="UP001351900"/>
    </source>
</evidence>
<evidence type="ECO:0000313" key="3">
    <source>
        <dbReference type="EMBL" id="MEF2256226.1"/>
    </source>
</evidence>
<dbReference type="RefSeq" id="WP_331792308.1">
    <property type="nucleotide sequence ID" value="NZ_BAAAUO010000011.1"/>
</dbReference>
<keyword evidence="2" id="KW-0732">Signal</keyword>
<dbReference type="Gene3D" id="2.40.370.10">
    <property type="entry name" value="AttH-like domain"/>
    <property type="match status" value="1"/>
</dbReference>
<feature type="compositionally biased region" description="Pro residues" evidence="1">
    <location>
        <begin position="62"/>
        <end position="74"/>
    </location>
</feature>
<reference evidence="3 4" key="1">
    <citation type="submission" date="2024-01" db="EMBL/GenBank/DDBJ databases">
        <title>the genome sequence of strain Microbacterium schleiferi NBRC 15075.</title>
        <authorList>
            <person name="Ding Y."/>
            <person name="Zhang G."/>
        </authorList>
    </citation>
    <scope>NUCLEOTIDE SEQUENCE [LARGE SCALE GENOMIC DNA]</scope>
    <source>
        <strain evidence="3 4">NBRC 15075</strain>
    </source>
</reference>
<feature type="compositionally biased region" description="Low complexity" evidence="1">
    <location>
        <begin position="26"/>
        <end position="61"/>
    </location>
</feature>
<feature type="chain" id="PRO_5045609239" evidence="2">
    <location>
        <begin position="31"/>
        <end position="560"/>
    </location>
</feature>
<dbReference type="PROSITE" id="PS51257">
    <property type="entry name" value="PROKAR_LIPOPROTEIN"/>
    <property type="match status" value="1"/>
</dbReference>
<sequence>MGSVRAMVLAPVMALALLGLSACTFGPPTAAPEGSASPSASPSATIQGRHSTPTATPSATPTVPPSPAPSPPIGPGRGGSSGGSSRPSPQPTPNPAPNPTPTPTIPSACPTSNTPPTDPVLAFGSIAQYSSVPLAQGRDCTGFRAYLSTGLPQYDSQSYEFFGHLVGSDGSINAIALMSQGNSVIPGLQVPLLTIEESGLIFNRLDQNTGPAFGGIDGLAGITVPTTISYQPWHIHVEQQNHGQPAQTVDMRVVSGTIGAVGALYELTVSLDTGIYQTGVSEPTTLTIRARDTTGIIQWGYGPNGFFPLWMFDGAPLPASGGPITTTDQRTAIMNTYGGDIGRYLAATGDPMAGQGSHYYSMPLVEVESWSIQIGSAYASGGTGGVLFFDNLTETYNDSAKYIVSNGYAWTEFSVQLPDTEQGMLIAVTGQQDVGDLYYAMLGGAGSSQSANGTLEPTANWPQGAIHITPDPASAWTSPHSCYVYELSYAVKLDASASRPGADLVFRATAQDQELNALGRAVYEGLFSYSGTLDGKAVSGYAWGEIQGRPPAGHPTPPNC</sequence>
<feature type="signal peptide" evidence="2">
    <location>
        <begin position="1"/>
        <end position="30"/>
    </location>
</feature>
<dbReference type="SUPFAM" id="SSF159245">
    <property type="entry name" value="AttH-like"/>
    <property type="match status" value="1"/>
</dbReference>
<comment type="caution">
    <text evidence="3">The sequence shown here is derived from an EMBL/GenBank/DDBJ whole genome shotgun (WGS) entry which is preliminary data.</text>
</comment>